<keyword evidence="5" id="KW-1003">Cell membrane</keyword>
<dbReference type="Proteomes" id="UP000007490">
    <property type="component" value="Chromosome"/>
</dbReference>
<feature type="transmembrane region" description="Helical" evidence="10">
    <location>
        <begin position="67"/>
        <end position="86"/>
    </location>
</feature>
<keyword evidence="6 10" id="KW-0812">Transmembrane</keyword>
<dbReference type="EMBL" id="CP002551">
    <property type="protein sequence ID" value="ADZ09532.1"/>
    <property type="molecule type" value="Genomic_DNA"/>
</dbReference>
<dbReference type="GO" id="GO:0005886">
    <property type="term" value="C:plasma membrane"/>
    <property type="evidence" value="ECO:0007669"/>
    <property type="project" value="UniProtKB-SubCell"/>
</dbReference>
<reference evidence="12" key="1">
    <citation type="submission" date="2011-02" db="EMBL/GenBank/DDBJ databases">
        <title>Complete sequence of Methanobacterium sp. AL-21.</title>
        <authorList>
            <consortium name="US DOE Joint Genome Institute"/>
            <person name="Lucas S."/>
            <person name="Copeland A."/>
            <person name="Lapidus A."/>
            <person name="Cheng J.-F."/>
            <person name="Goodwin L."/>
            <person name="Pitluck S."/>
            <person name="Chertkov O."/>
            <person name="Detter J.C."/>
            <person name="Han C."/>
            <person name="Tapia R."/>
            <person name="Land M."/>
            <person name="Hauser L."/>
            <person name="Kyrpides N."/>
            <person name="Ivanova N."/>
            <person name="Mikhailova N."/>
            <person name="Pagani I."/>
            <person name="Cadillo-Quiroz H."/>
            <person name="Imachi H."/>
            <person name="Zinder S."/>
            <person name="Liu W."/>
            <person name="Woyke T."/>
        </authorList>
    </citation>
    <scope>NUCLEOTIDE SEQUENCE [LARGE SCALE GENOMIC DNA]</scope>
    <source>
        <strain evidence="12">AL-21</strain>
    </source>
</reference>
<comment type="subunit">
    <text evidence="3">Putative multisubunit membrane-bound [NiFe]-hydrogenase eha is composed of at least 20 subunits.</text>
</comment>
<comment type="function">
    <text evidence="9">One of the integral membrane subunits of multisubunit membrane-bound [NiFe]-hydrogenase eha. Eha is predicted to form large electron transfer complex and might catalyze energy-driven reduction of low-potential redox carriers.</text>
</comment>
<evidence type="ECO:0000256" key="3">
    <source>
        <dbReference type="ARBA" id="ARBA00011090"/>
    </source>
</evidence>
<feature type="transmembrane region" description="Helical" evidence="10">
    <location>
        <begin position="41"/>
        <end position="61"/>
    </location>
</feature>
<dbReference type="KEGG" id="mel:Metbo_1290"/>
<name>F0T712_METLA</name>
<evidence type="ECO:0000313" key="12">
    <source>
        <dbReference type="Proteomes" id="UP000007490"/>
    </source>
</evidence>
<evidence type="ECO:0000256" key="6">
    <source>
        <dbReference type="ARBA" id="ARBA00022692"/>
    </source>
</evidence>
<keyword evidence="8 10" id="KW-0472">Membrane</keyword>
<evidence type="ECO:0000256" key="5">
    <source>
        <dbReference type="ARBA" id="ARBA00022475"/>
    </source>
</evidence>
<dbReference type="RefSeq" id="WP_013644883.1">
    <property type="nucleotide sequence ID" value="NC_015216.1"/>
</dbReference>
<keyword evidence="7 10" id="KW-1133">Transmembrane helix</keyword>
<dbReference type="HOGENOM" id="CLU_174516_0_0_2"/>
<dbReference type="eggNOG" id="arCOG05035">
    <property type="taxonomic scope" value="Archaea"/>
</dbReference>
<accession>F0T712</accession>
<dbReference type="InterPro" id="IPR011306">
    <property type="entry name" value="Prd_NiFe_hyd_3_EhaA"/>
</dbReference>
<feature type="transmembrane region" description="Helical" evidence="10">
    <location>
        <begin position="6"/>
        <end position="29"/>
    </location>
</feature>
<comment type="subcellular location">
    <subcellularLocation>
        <location evidence="1">Cell membrane</location>
        <topology evidence="1">Multi-pass membrane protein</topology>
    </subcellularLocation>
</comment>
<dbReference type="Pfam" id="PF17367">
    <property type="entry name" value="NiFe_hyd_3_EhaA"/>
    <property type="match status" value="1"/>
</dbReference>
<sequence length="98" mass="10618">MIIHANVILISSYAVAVISSIVVGLLLRIPLLPERPMRQSWTISIVFPTAVLALGFSAMVFKLGVDGLLVAAIIGIITALFSKYILERVLPEPVMEES</sequence>
<evidence type="ECO:0000256" key="9">
    <source>
        <dbReference type="ARBA" id="ARBA00024740"/>
    </source>
</evidence>
<evidence type="ECO:0000256" key="8">
    <source>
        <dbReference type="ARBA" id="ARBA00023136"/>
    </source>
</evidence>
<dbReference type="AlphaFoldDB" id="F0T712"/>
<evidence type="ECO:0000256" key="4">
    <source>
        <dbReference type="ARBA" id="ARBA00020465"/>
    </source>
</evidence>
<evidence type="ECO:0000256" key="1">
    <source>
        <dbReference type="ARBA" id="ARBA00004651"/>
    </source>
</evidence>
<gene>
    <name evidence="11" type="ordered locus">Metbo_1290</name>
</gene>
<evidence type="ECO:0000313" key="11">
    <source>
        <dbReference type="EMBL" id="ADZ09532.1"/>
    </source>
</evidence>
<dbReference type="OrthoDB" id="81652at2157"/>
<keyword evidence="12" id="KW-1185">Reference proteome</keyword>
<organism evidence="11 12">
    <name type="scientific">Methanobacterium lacus (strain AL-21)</name>
    <dbReference type="NCBI Taxonomy" id="877455"/>
    <lineage>
        <taxon>Archaea</taxon>
        <taxon>Methanobacteriati</taxon>
        <taxon>Methanobacteriota</taxon>
        <taxon>Methanomada group</taxon>
        <taxon>Methanobacteria</taxon>
        <taxon>Methanobacteriales</taxon>
        <taxon>Methanobacteriaceae</taxon>
        <taxon>Methanobacterium</taxon>
    </lineage>
</organism>
<protein>
    <recommendedName>
        <fullName evidence="4">Probable [NiFe]-hydrogenase-type-3 Eha complex membrane subunit A</fullName>
    </recommendedName>
</protein>
<reference evidence="11 12" key="2">
    <citation type="journal article" date="2014" name="Int. J. Syst. Evol. Microbiol.">
        <title>Methanobacterium paludis sp. nov. and a novel strain of Methanobacterium lacus isolated from northern peatlands.</title>
        <authorList>
            <person name="Cadillo-Quiroz H."/>
            <person name="Brauer S.L."/>
            <person name="Goodson N."/>
            <person name="Yavitt J.B."/>
            <person name="Zinder S.H."/>
        </authorList>
    </citation>
    <scope>NUCLEOTIDE SEQUENCE [LARGE SCALE GENOMIC DNA]</scope>
    <source>
        <strain evidence="11 12">AL-21</strain>
    </source>
</reference>
<evidence type="ECO:0000256" key="2">
    <source>
        <dbReference type="ARBA" id="ARBA00007910"/>
    </source>
</evidence>
<comment type="similarity">
    <text evidence="2">Belongs to the EhaA family.</text>
</comment>
<proteinExistence type="inferred from homology"/>
<dbReference type="GeneID" id="10277741"/>
<dbReference type="STRING" id="877455.Metbo_1290"/>
<evidence type="ECO:0000256" key="7">
    <source>
        <dbReference type="ARBA" id="ARBA00022989"/>
    </source>
</evidence>
<evidence type="ECO:0000256" key="10">
    <source>
        <dbReference type="SAM" id="Phobius"/>
    </source>
</evidence>